<protein>
    <recommendedName>
        <fullName evidence="6">NACHT domain-containing protein</fullName>
    </recommendedName>
</protein>
<dbReference type="InterPro" id="IPR001680">
    <property type="entry name" value="WD40_rpt"/>
</dbReference>
<evidence type="ECO:0000313" key="5">
    <source>
        <dbReference type="Proteomes" id="UP000054565"/>
    </source>
</evidence>
<gene>
    <name evidence="4" type="ORF">CIRG_02278</name>
</gene>
<dbReference type="Gene3D" id="3.40.50.300">
    <property type="entry name" value="P-loop containing nucleotide triphosphate hydrolases"/>
    <property type="match status" value="1"/>
</dbReference>
<dbReference type="InterPro" id="IPR054471">
    <property type="entry name" value="GPIID_WHD"/>
</dbReference>
<dbReference type="InterPro" id="IPR029058">
    <property type="entry name" value="AB_hydrolase_fold"/>
</dbReference>
<evidence type="ECO:0008006" key="6">
    <source>
        <dbReference type="Google" id="ProtNLM"/>
    </source>
</evidence>
<dbReference type="PANTHER" id="PTHR10039:SF16">
    <property type="entry name" value="GPI INOSITOL-DEACYLASE"/>
    <property type="match status" value="1"/>
</dbReference>
<reference evidence="5" key="1">
    <citation type="journal article" date="2010" name="Genome Res.">
        <title>Population genomic sequencing of Coccidioides fungi reveals recent hybridization and transposon control.</title>
        <authorList>
            <person name="Neafsey D.E."/>
            <person name="Barker B.M."/>
            <person name="Sharpton T.J."/>
            <person name="Stajich J.E."/>
            <person name="Park D.J."/>
            <person name="Whiston E."/>
            <person name="Hung C.-Y."/>
            <person name="McMahan C."/>
            <person name="White J."/>
            <person name="Sykes S."/>
            <person name="Heiman D."/>
            <person name="Young S."/>
            <person name="Zeng Q."/>
            <person name="Abouelleil A."/>
            <person name="Aftuck L."/>
            <person name="Bessette D."/>
            <person name="Brown A."/>
            <person name="FitzGerald M."/>
            <person name="Lui A."/>
            <person name="Macdonald J.P."/>
            <person name="Priest M."/>
            <person name="Orbach M.J."/>
            <person name="Galgiani J.N."/>
            <person name="Kirkland T.N."/>
            <person name="Cole G.T."/>
            <person name="Birren B.W."/>
            <person name="Henn M.R."/>
            <person name="Taylor J.W."/>
            <person name="Rounsley S.D."/>
        </authorList>
    </citation>
    <scope>NUCLEOTIDE SEQUENCE [LARGE SCALE GENOMIC DNA]</scope>
    <source>
        <strain evidence="5">RMSCC 2394</strain>
    </source>
</reference>
<dbReference type="Gene3D" id="2.130.10.10">
    <property type="entry name" value="YVTN repeat-like/Quinoprotein amine dehydrogenase"/>
    <property type="match status" value="2"/>
</dbReference>
<feature type="domain" description="GPI inositol-deacylase winged helix" evidence="2">
    <location>
        <begin position="569"/>
        <end position="655"/>
    </location>
</feature>
<keyword evidence="1" id="KW-0677">Repeat</keyword>
<evidence type="ECO:0000259" key="2">
    <source>
        <dbReference type="Pfam" id="PF22939"/>
    </source>
</evidence>
<name>A0A0J6Y1U6_COCIT</name>
<dbReference type="InterPro" id="IPR015943">
    <property type="entry name" value="WD40/YVTN_repeat-like_dom_sf"/>
</dbReference>
<dbReference type="InterPro" id="IPR027417">
    <property type="entry name" value="P-loop_NTPase"/>
</dbReference>
<evidence type="ECO:0000256" key="1">
    <source>
        <dbReference type="ARBA" id="ARBA00022737"/>
    </source>
</evidence>
<organism evidence="4 5">
    <name type="scientific">Coccidioides immitis RMSCC 2394</name>
    <dbReference type="NCBI Taxonomy" id="404692"/>
    <lineage>
        <taxon>Eukaryota</taxon>
        <taxon>Fungi</taxon>
        <taxon>Dikarya</taxon>
        <taxon>Ascomycota</taxon>
        <taxon>Pezizomycotina</taxon>
        <taxon>Eurotiomycetes</taxon>
        <taxon>Eurotiomycetidae</taxon>
        <taxon>Onygenales</taxon>
        <taxon>Onygenaceae</taxon>
        <taxon>Coccidioides</taxon>
    </lineage>
</organism>
<dbReference type="InterPro" id="IPR056884">
    <property type="entry name" value="NPHP3-like_N"/>
</dbReference>
<dbReference type="EMBL" id="DS028094">
    <property type="protein sequence ID" value="KMP02586.1"/>
    <property type="molecule type" value="Genomic_DNA"/>
</dbReference>
<dbReference type="SUPFAM" id="SSF52540">
    <property type="entry name" value="P-loop containing nucleoside triphosphate hydrolases"/>
    <property type="match status" value="1"/>
</dbReference>
<dbReference type="PANTHER" id="PTHR10039">
    <property type="entry name" value="AMELOGENIN"/>
    <property type="match status" value="1"/>
</dbReference>
<accession>A0A0J6Y1U6</accession>
<dbReference type="Proteomes" id="UP000054565">
    <property type="component" value="Unassembled WGS sequence"/>
</dbReference>
<evidence type="ECO:0000259" key="3">
    <source>
        <dbReference type="Pfam" id="PF24883"/>
    </source>
</evidence>
<sequence>MRCRPSIRSGNLVTQPVHRHPGWILSTNVPSRDVGLNPQPQSLIERRFAPFLKRTKDPLGLNLLHDPPEPRIDLIFVHGLGGGSHKTWNISNDPASFWPKEWLPREKGFENARIYSYGYPSGWTGKNQVKSILGFGRDLLQDILGHSSFREAPDAYILAKQQPTYKEVSMRIGGIIFLGSPHRGMNGSKKFVDELVPDSSLLEELNETFVWAHEGIYLCSFCETVKTDLGITRQLIVEPNSAVLGLPSEKIRRLNTDHRHMSNLIPRGDLERISRYLCVPPDHRDRLLDLSLDKLDGSCDWLIQRPTFRDWLNRPGFESESPSPDARNMQKPPKVFWLRGRPGAGKSMTAAHVVEYMEDNNLDCIFYSFTYGDKARSSLCNALRSLAAQMASINAPIRYKLIDMARQSQPIDLNLRISIWRSVFETIIMQGRFHQPHYWVIDALDECDDFNVLVSLISKLDALPIRVFITSRPIPEIEHLLQHHNIPVFKEEIKIEDSLGDISLYLKGCELSFRGSSGGDAMTSVLQESNGCFLWVALVVDHLRETVRRLITSEVIPVRMYEQILQRLMTMSPSDIKMAKAVFRWTICARRPLQATELLDMLYLDVKDKLFLLEAGIGPLCGHLVYVDDTSGVQTLHHTVGPFLTGNCPVTEFAMEKEKEHARIAEVCLTFLTGKGFCASDPRIDDLSGFPTDLSPFADYASSHFSEHILQSAVETDEPLLSLCTFLQSSNVLEWIGRQIQSQNLSLLARTAENLKAYLIRRLKHSLPLDKEVHTVEAWIHDLFHIGALVTNNLLAIPKAVYFLLPPLCPRKSATYSQFGGIHDCFTVVGIAEDWDDRLASIPYPEDEALSLACNANYFGVGLSNGSIFIYQSTTCEYVRRLQHPGAVIKLAFAGLHPFLASCSSSKLNLWNMHDGSCVWTACRSGNLDPMALSFSNDDSTIYIATKKGLSVFQTSTGTELRHCTYYSKQDFFDEELSNLTWNARFLPELDQLALISRNAPIVIWNAAEESIAWVVERRDLLEGAIPHANAVAFRRDQLGISMAVAYNSGDLVLYHPRRSDRQNSFPLLAHTLAVSPGGRTLATGDTHGTIHLFDFDTLNLLYRITSDTSRVREIVFDSSGLRLFDLRDDRCNAWQPSILAIGKGSDVTLTVGHSAPIQQQKPTFRGDDHSISAISCNHEGDSCLFCGRSDGSIAVFNMKTGCIAQELCRHVNSGRVHLLDWNTSASLLTSADTSWRIICRKLSRKHRSEWYTEKILLDKRTRNAILQVLTNQSGNRLLVSTTSTDIVWSLDTHSTEINRFMHREKRQWVSHPTDPDHLVLIRSGKAYVFDWLQFQMTSGDDGIMLESLPTYDIPFSQVVVCEQANKIATVSQRMNNEGRYSSIIRLWDAVHIRPEATNVPSGAQHENFLCDVKVILGTFELSLLFIDEQDWVCSLNIENTQQEHFYTRHFFLPFTWYRNKELVYNVTAKGSITFGVGEKVVIFHGGLGFRVPVPFKGMESGSIKGVDRNEDA</sequence>
<evidence type="ECO:0000313" key="4">
    <source>
        <dbReference type="EMBL" id="KMP02586.1"/>
    </source>
</evidence>
<dbReference type="OrthoDB" id="194358at2759"/>
<dbReference type="SUPFAM" id="SSF50998">
    <property type="entry name" value="Quinoprotein alcohol dehydrogenase-like"/>
    <property type="match status" value="1"/>
</dbReference>
<feature type="domain" description="Nephrocystin 3-like N-terminal" evidence="3">
    <location>
        <begin position="297"/>
        <end position="472"/>
    </location>
</feature>
<dbReference type="SUPFAM" id="SSF50978">
    <property type="entry name" value="WD40 repeat-like"/>
    <property type="match status" value="1"/>
</dbReference>
<dbReference type="Pfam" id="PF24883">
    <property type="entry name" value="NPHP3_N"/>
    <property type="match status" value="1"/>
</dbReference>
<dbReference type="InterPro" id="IPR011047">
    <property type="entry name" value="Quinoprotein_ADH-like_sf"/>
</dbReference>
<dbReference type="SUPFAM" id="SSF53474">
    <property type="entry name" value="alpha/beta-Hydrolases"/>
    <property type="match status" value="1"/>
</dbReference>
<dbReference type="SMART" id="SM00320">
    <property type="entry name" value="WD40"/>
    <property type="match status" value="3"/>
</dbReference>
<dbReference type="Pfam" id="PF22939">
    <property type="entry name" value="WHD_GPIID"/>
    <property type="match status" value="1"/>
</dbReference>
<dbReference type="InterPro" id="IPR036322">
    <property type="entry name" value="WD40_repeat_dom_sf"/>
</dbReference>
<proteinExistence type="predicted"/>